<comment type="catalytic activity">
    <reaction evidence="1">
        <text>Hydrolyzes the link between N-acetylmuramoyl residues and L-amino acid residues in certain cell-wall glycopeptides.</text>
        <dbReference type="EC" id="3.5.1.28"/>
    </reaction>
</comment>
<dbReference type="Gene3D" id="1.10.101.10">
    <property type="entry name" value="PGBD-like superfamily/PGBD"/>
    <property type="match status" value="1"/>
</dbReference>
<dbReference type="SUPFAM" id="SSF55846">
    <property type="entry name" value="N-acetylmuramoyl-L-alanine amidase-like"/>
    <property type="match status" value="1"/>
</dbReference>
<protein>
    <recommendedName>
        <fullName evidence="3">N-acetylmuramoyl-L-alanine amidase</fullName>
        <ecNumber evidence="3">3.5.1.28</ecNumber>
    </recommendedName>
</protein>
<keyword evidence="4" id="KW-0378">Hydrolase</keyword>
<dbReference type="GO" id="GO:0009254">
    <property type="term" value="P:peptidoglycan turnover"/>
    <property type="evidence" value="ECO:0007669"/>
    <property type="project" value="TreeGrafter"/>
</dbReference>
<dbReference type="Gene3D" id="3.40.80.10">
    <property type="entry name" value="Peptidoglycan recognition protein-like"/>
    <property type="match status" value="1"/>
</dbReference>
<comment type="similarity">
    <text evidence="2">Belongs to the N-acetylmuramoyl-L-alanine amidase 2 family.</text>
</comment>
<dbReference type="InterPro" id="IPR002477">
    <property type="entry name" value="Peptidoglycan-bd-like"/>
</dbReference>
<evidence type="ECO:0000256" key="3">
    <source>
        <dbReference type="ARBA" id="ARBA00011901"/>
    </source>
</evidence>
<evidence type="ECO:0000256" key="2">
    <source>
        <dbReference type="ARBA" id="ARBA00007553"/>
    </source>
</evidence>
<accession>A0A4R6RLX9</accession>
<dbReference type="PANTHER" id="PTHR30417">
    <property type="entry name" value="N-ACETYLMURAMOYL-L-ALANINE AMIDASE AMID"/>
    <property type="match status" value="1"/>
</dbReference>
<feature type="domain" description="N-acetylmuramoyl-L-alanine amidase" evidence="6">
    <location>
        <begin position="14"/>
        <end position="151"/>
    </location>
</feature>
<organism evidence="7 8">
    <name type="scientific">Oharaeibacter diazotrophicus</name>
    <dbReference type="NCBI Taxonomy" id="1920512"/>
    <lineage>
        <taxon>Bacteria</taxon>
        <taxon>Pseudomonadati</taxon>
        <taxon>Pseudomonadota</taxon>
        <taxon>Alphaproteobacteria</taxon>
        <taxon>Hyphomicrobiales</taxon>
        <taxon>Pleomorphomonadaceae</taxon>
        <taxon>Oharaeibacter</taxon>
    </lineage>
</organism>
<dbReference type="InterPro" id="IPR036366">
    <property type="entry name" value="PGBDSf"/>
</dbReference>
<evidence type="ECO:0000313" key="7">
    <source>
        <dbReference type="EMBL" id="TDP87522.1"/>
    </source>
</evidence>
<dbReference type="InterPro" id="IPR036365">
    <property type="entry name" value="PGBD-like_sf"/>
</dbReference>
<dbReference type="GO" id="GO:0009253">
    <property type="term" value="P:peptidoglycan catabolic process"/>
    <property type="evidence" value="ECO:0007669"/>
    <property type="project" value="InterPro"/>
</dbReference>
<dbReference type="RefSeq" id="WP_207620460.1">
    <property type="nucleotide sequence ID" value="NZ_BSPM01000008.1"/>
</dbReference>
<dbReference type="GO" id="GO:0008745">
    <property type="term" value="F:N-acetylmuramoyl-L-alanine amidase activity"/>
    <property type="evidence" value="ECO:0007669"/>
    <property type="project" value="UniProtKB-EC"/>
</dbReference>
<dbReference type="SMART" id="SM00644">
    <property type="entry name" value="Ami_2"/>
    <property type="match status" value="1"/>
</dbReference>
<reference evidence="7 8" key="1">
    <citation type="submission" date="2019-03" db="EMBL/GenBank/DDBJ databases">
        <title>Genomic Encyclopedia of Type Strains, Phase IV (KMG-IV): sequencing the most valuable type-strain genomes for metagenomic binning, comparative biology and taxonomic classification.</title>
        <authorList>
            <person name="Goeker M."/>
        </authorList>
    </citation>
    <scope>NUCLEOTIDE SEQUENCE [LARGE SCALE GENOMIC DNA]</scope>
    <source>
        <strain evidence="7 8">DSM 102969</strain>
    </source>
</reference>
<name>A0A4R6RLX9_9HYPH</name>
<dbReference type="SUPFAM" id="SSF47090">
    <property type="entry name" value="PGBD-like"/>
    <property type="match status" value="1"/>
</dbReference>
<keyword evidence="8" id="KW-1185">Reference proteome</keyword>
<gene>
    <name evidence="7" type="ORF">EDD54_1418</name>
</gene>
<keyword evidence="5" id="KW-0961">Cell wall biogenesis/degradation</keyword>
<dbReference type="Pfam" id="PF01510">
    <property type="entry name" value="Amidase_2"/>
    <property type="match status" value="1"/>
</dbReference>
<dbReference type="Proteomes" id="UP000294547">
    <property type="component" value="Unassembled WGS sequence"/>
</dbReference>
<evidence type="ECO:0000259" key="6">
    <source>
        <dbReference type="SMART" id="SM00644"/>
    </source>
</evidence>
<sequence>MIEGAVLCDRSRTSPNHGERAGGGPIDMIVLHYTGMVSEEMALDRLCSPASEVSCHYLVREDGRVFQLVDETRRAWHAGRSSWRGTTDVNSRSIGVEICNPGHEFGYRPFPNVQIEAVLDLCHDVLGRRRIAPRDVVAHSDVAPTRKEDPGEFFPWARFAEEGVGHFVDPTPIQGGRFFQRGDEGQPVRALQTMLGLYGYDAPATGVFDDHTAAVVRAFQRHFRPERVDGIADMSTIDTLHRLLRALPALA</sequence>
<dbReference type="EC" id="3.5.1.28" evidence="3"/>
<dbReference type="GO" id="GO:0071555">
    <property type="term" value="P:cell wall organization"/>
    <property type="evidence" value="ECO:0007669"/>
    <property type="project" value="UniProtKB-KW"/>
</dbReference>
<dbReference type="PANTHER" id="PTHR30417:SF1">
    <property type="entry name" value="N-ACETYLMURAMOYL-L-ALANINE AMIDASE AMID"/>
    <property type="match status" value="1"/>
</dbReference>
<dbReference type="GO" id="GO:0019867">
    <property type="term" value="C:outer membrane"/>
    <property type="evidence" value="ECO:0007669"/>
    <property type="project" value="TreeGrafter"/>
</dbReference>
<evidence type="ECO:0000313" key="8">
    <source>
        <dbReference type="Proteomes" id="UP000294547"/>
    </source>
</evidence>
<comment type="caution">
    <text evidence="7">The sequence shown here is derived from an EMBL/GenBank/DDBJ whole genome shotgun (WGS) entry which is preliminary data.</text>
</comment>
<evidence type="ECO:0000256" key="4">
    <source>
        <dbReference type="ARBA" id="ARBA00022801"/>
    </source>
</evidence>
<dbReference type="InterPro" id="IPR051206">
    <property type="entry name" value="NAMLAA_amidase_2"/>
</dbReference>
<dbReference type="Pfam" id="PF01471">
    <property type="entry name" value="PG_binding_1"/>
    <property type="match status" value="1"/>
</dbReference>
<dbReference type="InterPro" id="IPR002502">
    <property type="entry name" value="Amidase_domain"/>
</dbReference>
<proteinExistence type="inferred from homology"/>
<dbReference type="AlphaFoldDB" id="A0A4R6RLX9"/>
<dbReference type="CDD" id="cd06583">
    <property type="entry name" value="PGRP"/>
    <property type="match status" value="1"/>
</dbReference>
<dbReference type="EMBL" id="SNXY01000006">
    <property type="protein sequence ID" value="TDP87522.1"/>
    <property type="molecule type" value="Genomic_DNA"/>
</dbReference>
<dbReference type="InterPro" id="IPR036505">
    <property type="entry name" value="Amidase/PGRP_sf"/>
</dbReference>
<evidence type="ECO:0000256" key="1">
    <source>
        <dbReference type="ARBA" id="ARBA00001561"/>
    </source>
</evidence>
<evidence type="ECO:0000256" key="5">
    <source>
        <dbReference type="ARBA" id="ARBA00023316"/>
    </source>
</evidence>